<feature type="region of interest" description="Disordered" evidence="4">
    <location>
        <begin position="319"/>
        <end position="380"/>
    </location>
</feature>
<dbReference type="InterPro" id="IPR001650">
    <property type="entry name" value="Helicase_C-like"/>
</dbReference>
<dbReference type="SUPFAM" id="SSF56112">
    <property type="entry name" value="Protein kinase-like (PK-like)"/>
    <property type="match status" value="1"/>
</dbReference>
<feature type="region of interest" description="Disordered" evidence="4">
    <location>
        <begin position="178"/>
        <end position="238"/>
    </location>
</feature>
<dbReference type="Gene3D" id="2.60.120.200">
    <property type="match status" value="1"/>
</dbReference>
<protein>
    <recommendedName>
        <fullName evidence="10">RNA helicase</fullName>
    </recommendedName>
</protein>
<dbReference type="SUPFAM" id="SSF49899">
    <property type="entry name" value="Concanavalin A-like lectins/glucanases"/>
    <property type="match status" value="1"/>
</dbReference>
<reference evidence="8" key="1">
    <citation type="submission" date="2022-07" db="EMBL/GenBank/DDBJ databases">
        <title>Genome analysis of Parmales, a sister group of diatoms, reveals the evolutionary specialization of diatoms from phago-mixotrophs to photoautotrophs.</title>
        <authorList>
            <person name="Ban H."/>
            <person name="Sato S."/>
            <person name="Yoshikawa S."/>
            <person name="Kazumasa Y."/>
            <person name="Nakamura Y."/>
            <person name="Ichinomiya M."/>
            <person name="Saitoh K."/>
            <person name="Sato N."/>
            <person name="Blanc-Mathieu R."/>
            <person name="Endo H."/>
            <person name="Kuwata A."/>
            <person name="Ogata H."/>
        </authorList>
    </citation>
    <scope>NUCLEOTIDE SEQUENCE</scope>
</reference>
<evidence type="ECO:0008006" key="10">
    <source>
        <dbReference type="Google" id="ProtNLM"/>
    </source>
</evidence>
<feature type="region of interest" description="Disordered" evidence="4">
    <location>
        <begin position="2575"/>
        <end position="2623"/>
    </location>
</feature>
<dbReference type="PANTHER" id="PTHR18934">
    <property type="entry name" value="ATP-DEPENDENT RNA HELICASE"/>
    <property type="match status" value="1"/>
</dbReference>
<keyword evidence="1 3" id="KW-0547">Nucleotide-binding</keyword>
<dbReference type="Pfam" id="PF00270">
    <property type="entry name" value="DEAD"/>
    <property type="match status" value="1"/>
</dbReference>
<comment type="caution">
    <text evidence="8">The sequence shown here is derived from an EMBL/GenBank/DDBJ whole genome shotgun (WGS) entry which is preliminary data.</text>
</comment>
<feature type="domain" description="Helicase ATP-binding" evidence="6">
    <location>
        <begin position="518"/>
        <end position="677"/>
    </location>
</feature>
<dbReference type="Pfam" id="PF00069">
    <property type="entry name" value="Pkinase"/>
    <property type="match status" value="1"/>
</dbReference>
<feature type="compositionally biased region" description="Acidic residues" evidence="4">
    <location>
        <begin position="2596"/>
        <end position="2610"/>
    </location>
</feature>
<feature type="region of interest" description="Disordered" evidence="4">
    <location>
        <begin position="2131"/>
        <end position="2154"/>
    </location>
</feature>
<evidence type="ECO:0000256" key="4">
    <source>
        <dbReference type="SAM" id="MobiDB-lite"/>
    </source>
</evidence>
<dbReference type="Gene3D" id="3.30.200.20">
    <property type="entry name" value="Phosphorylase Kinase, domain 1"/>
    <property type="match status" value="1"/>
</dbReference>
<accession>A0A9W6ZKG0</accession>
<dbReference type="PROSITE" id="PS00108">
    <property type="entry name" value="PROTEIN_KINASE_ST"/>
    <property type="match status" value="1"/>
</dbReference>
<feature type="domain" description="Protein kinase" evidence="5">
    <location>
        <begin position="2172"/>
        <end position="2486"/>
    </location>
</feature>
<name>A0A9W6ZKG0_9STRA</name>
<dbReference type="PROSITE" id="PS50011">
    <property type="entry name" value="PROTEIN_KINASE_DOM"/>
    <property type="match status" value="1"/>
</dbReference>
<dbReference type="SMART" id="SM00220">
    <property type="entry name" value="S_TKc"/>
    <property type="match status" value="1"/>
</dbReference>
<dbReference type="Proteomes" id="UP001165082">
    <property type="component" value="Unassembled WGS sequence"/>
</dbReference>
<evidence type="ECO:0000256" key="3">
    <source>
        <dbReference type="PROSITE-ProRule" id="PRU10141"/>
    </source>
</evidence>
<dbReference type="CDD" id="cd18791">
    <property type="entry name" value="SF2_C_RHA"/>
    <property type="match status" value="1"/>
</dbReference>
<feature type="compositionally biased region" description="Basic and acidic residues" evidence="4">
    <location>
        <begin position="183"/>
        <end position="216"/>
    </location>
</feature>
<evidence type="ECO:0000313" key="9">
    <source>
        <dbReference type="Proteomes" id="UP001165082"/>
    </source>
</evidence>
<dbReference type="PROSITE" id="PS51192">
    <property type="entry name" value="HELICASE_ATP_BIND_1"/>
    <property type="match status" value="1"/>
</dbReference>
<dbReference type="InterPro" id="IPR011545">
    <property type="entry name" value="DEAD/DEAH_box_helicase_dom"/>
</dbReference>
<dbReference type="InterPro" id="IPR008271">
    <property type="entry name" value="Ser/Thr_kinase_AS"/>
</dbReference>
<dbReference type="CDD" id="cd17917">
    <property type="entry name" value="DEXHc_RHA-like"/>
    <property type="match status" value="1"/>
</dbReference>
<dbReference type="SMART" id="SM00847">
    <property type="entry name" value="HA2"/>
    <property type="match status" value="1"/>
</dbReference>
<dbReference type="PROSITE" id="PS00107">
    <property type="entry name" value="PROTEIN_KINASE_ATP"/>
    <property type="match status" value="1"/>
</dbReference>
<dbReference type="PROSITE" id="PS51194">
    <property type="entry name" value="HELICASE_CTER"/>
    <property type="match status" value="1"/>
</dbReference>
<proteinExistence type="predicted"/>
<evidence type="ECO:0000256" key="1">
    <source>
        <dbReference type="ARBA" id="ARBA00022741"/>
    </source>
</evidence>
<evidence type="ECO:0000259" key="5">
    <source>
        <dbReference type="PROSITE" id="PS50011"/>
    </source>
</evidence>
<feature type="region of interest" description="Disordered" evidence="4">
    <location>
        <begin position="1"/>
        <end position="71"/>
    </location>
</feature>
<feature type="compositionally biased region" description="Acidic residues" evidence="4">
    <location>
        <begin position="341"/>
        <end position="356"/>
    </location>
</feature>
<evidence type="ECO:0000259" key="6">
    <source>
        <dbReference type="PROSITE" id="PS51192"/>
    </source>
</evidence>
<dbReference type="GO" id="GO:0005524">
    <property type="term" value="F:ATP binding"/>
    <property type="evidence" value="ECO:0007669"/>
    <property type="project" value="UniProtKB-UniRule"/>
</dbReference>
<gene>
    <name evidence="8" type="ORF">TrRE_jg10904</name>
</gene>
<dbReference type="SMART" id="SM00487">
    <property type="entry name" value="DEXDc"/>
    <property type="match status" value="1"/>
</dbReference>
<dbReference type="InterPro" id="IPR014001">
    <property type="entry name" value="Helicase_ATP-bd"/>
</dbReference>
<dbReference type="GO" id="GO:0003723">
    <property type="term" value="F:RNA binding"/>
    <property type="evidence" value="ECO:0007669"/>
    <property type="project" value="TreeGrafter"/>
</dbReference>
<dbReference type="Gene3D" id="3.40.50.300">
    <property type="entry name" value="P-loop containing nucleotide triphosphate hydrolases"/>
    <property type="match status" value="2"/>
</dbReference>
<dbReference type="InterPro" id="IPR007502">
    <property type="entry name" value="Helicase-assoc_dom"/>
</dbReference>
<dbReference type="InterPro" id="IPR011009">
    <property type="entry name" value="Kinase-like_dom_sf"/>
</dbReference>
<dbReference type="InterPro" id="IPR018247">
    <property type="entry name" value="EF_Hand_1_Ca_BS"/>
</dbReference>
<feature type="binding site" evidence="3">
    <location>
        <position position="2199"/>
    </location>
    <ligand>
        <name>ATP</name>
        <dbReference type="ChEBI" id="CHEBI:30616"/>
    </ligand>
</feature>
<dbReference type="GO" id="GO:0004386">
    <property type="term" value="F:helicase activity"/>
    <property type="evidence" value="ECO:0007669"/>
    <property type="project" value="TreeGrafter"/>
</dbReference>
<dbReference type="Gene3D" id="1.20.120.1080">
    <property type="match status" value="1"/>
</dbReference>
<dbReference type="InterPro" id="IPR017441">
    <property type="entry name" value="Protein_kinase_ATP_BS"/>
</dbReference>
<dbReference type="SMART" id="SM00490">
    <property type="entry name" value="HELICc"/>
    <property type="match status" value="1"/>
</dbReference>
<keyword evidence="9" id="KW-1185">Reference proteome</keyword>
<dbReference type="PROSITE" id="PS00018">
    <property type="entry name" value="EF_HAND_1"/>
    <property type="match status" value="1"/>
</dbReference>
<evidence type="ECO:0000256" key="2">
    <source>
        <dbReference type="ARBA" id="ARBA00022840"/>
    </source>
</evidence>
<dbReference type="PANTHER" id="PTHR18934:SF267">
    <property type="entry name" value="ATP-DEPENDENT RNA HELICASE YLR419W-RELATED"/>
    <property type="match status" value="1"/>
</dbReference>
<dbReference type="Gene3D" id="1.10.510.10">
    <property type="entry name" value="Transferase(Phosphotransferase) domain 1"/>
    <property type="match status" value="1"/>
</dbReference>
<dbReference type="EMBL" id="BRXZ01000806">
    <property type="protein sequence ID" value="GMH54471.1"/>
    <property type="molecule type" value="Genomic_DNA"/>
</dbReference>
<dbReference type="GO" id="GO:0004672">
    <property type="term" value="F:protein kinase activity"/>
    <property type="evidence" value="ECO:0007669"/>
    <property type="project" value="InterPro"/>
</dbReference>
<feature type="compositionally biased region" description="Pro residues" evidence="4">
    <location>
        <begin position="35"/>
        <end position="49"/>
    </location>
</feature>
<dbReference type="OrthoDB" id="5600252at2759"/>
<organism evidence="8 9">
    <name type="scientific">Triparma retinervis</name>
    <dbReference type="NCBI Taxonomy" id="2557542"/>
    <lineage>
        <taxon>Eukaryota</taxon>
        <taxon>Sar</taxon>
        <taxon>Stramenopiles</taxon>
        <taxon>Ochrophyta</taxon>
        <taxon>Bolidophyceae</taxon>
        <taxon>Parmales</taxon>
        <taxon>Triparmaceae</taxon>
        <taxon>Triparma</taxon>
    </lineage>
</organism>
<dbReference type="InterPro" id="IPR013320">
    <property type="entry name" value="ConA-like_dom_sf"/>
</dbReference>
<dbReference type="SUPFAM" id="SSF52540">
    <property type="entry name" value="P-loop containing nucleoside triphosphate hydrolases"/>
    <property type="match status" value="1"/>
</dbReference>
<dbReference type="InterPro" id="IPR000719">
    <property type="entry name" value="Prot_kinase_dom"/>
</dbReference>
<dbReference type="Pfam" id="PF00271">
    <property type="entry name" value="Helicase_C"/>
    <property type="match status" value="1"/>
</dbReference>
<dbReference type="InterPro" id="IPR027417">
    <property type="entry name" value="P-loop_NTPase"/>
</dbReference>
<evidence type="ECO:0000259" key="7">
    <source>
        <dbReference type="PROSITE" id="PS51194"/>
    </source>
</evidence>
<feature type="domain" description="Helicase C-terminal" evidence="7">
    <location>
        <begin position="781"/>
        <end position="958"/>
    </location>
</feature>
<evidence type="ECO:0000313" key="8">
    <source>
        <dbReference type="EMBL" id="GMH54471.1"/>
    </source>
</evidence>
<keyword evidence="2 3" id="KW-0067">ATP-binding</keyword>
<sequence>MAKKKKKGGGGDARGYATTAQPRKPIPVKKDLKPQPSPPQQATPPPPTPTEDTSNPIPPPPPPPKSTTPIYPSKVLQYDCSDLYGFIENPTEVNELLKGKGGVEWEGGGEVRDDARTAHLATELLRSGQSKTSVLKKLFLYTYARWEGERLNWEEAAGWEGEGWEGIFPDWNAWVKEEEDEKREETERKEREKEEEERKEREREEREREERERKEAEEQETPSPSDANPETYVFLPLPPQLPSTSHSAFAYLSVMWEAARLEAELSTVRGDYLASKKDVAAAERKVKDKRKYLGRLKGRVADDDVKRGMEEAVGRYDEDGRLKEGGGLGEVPVERVKVEEEEKPPEEGGGEDDDGEGIMGFGDMMGALEGEGGEGKASASEASAEKKFAINKATKKVGSTLTPKKWTGATPWSYVKLMNKKAMWNHGEKGGKGTVKAAETMVVGDADEMAGEVKVKVVTVNDFRDFVSLKFLYETSPSLNPAPLFPPAWVDVWKGWKFAEGREERERLPAWKWKEEVVGVAMAGRVTMVKGTTGCGKSTQVPHFLLAAGKDTKIVVTQPRRIAAIGVAERIGQEIGCGCGGLVGYRVRGGSKCVDNTRLTFVTTQVLVNEPEWIDEIDFVVVDEVHERNWQTDLLLTLLKRKIREGRWQGRVVLMSATVQVEVFKQFFDIDIPSIEIEGRTFPVRGYYLEDVLMGTGERIGEEYWVKPQGDLKGKAAVRMRQGGGVRGKVELDYYDEEGIIWDNGNYSAYDGYGDGVRGDMRKVDEGRINYGLIVKVVVGYLRREGMFKDEPGEEEGGGSVLVFLPGKGEIEKLMREIVGCREWRELGARGVKVLPLHSSLDPAKQSEVLGGRGVKVIVSTNIAETSVTIESVTMVVDAGLVREVGVSKRTGSSVLECKWTSRASAMQRQGRAGRVREGVCVKMFSKFTEREVMREEGKPEIGRMPLEEVVACILGLGVRDVEKFASSMPTPPEESVLSKALSVLEEIGAVDSEGLITPLGKAVVKMGCDVRVGKMLLWCCVFGRAEWGLGIAGWLGVGKSLWADGDEGGGGGWRKRLVEEVGGNDFEIAGKVWEGYEGAKGRGENKWKWCREKGVRGNVMQEIGDVVGNLRGSLKGMVGGGRGEEVNGLCVVGGFGGNIFRREGKDLRWKKELVQVGRESGMVGKWGKCDYMVFAEKFTTTKLWVSGIMEVGRLEVCLGVREARFEFKEGAVYLGGVRIEVGGGPRVLWMLREIRREMEVGLGKVWGGGQWEDGDQFTISYDLKLYGRRLENSYCVHGLNYNNHFSPLAMPDGSLNFELDGSSAVFTGTTTEDEDEEGWANYAFSFNAAEGNFSSFINGEITSTINHGVENYNSSDPLLFNQTIPTFHLGALVFYDSVTNRLKDQNGGKSFIGGIDNLAVHNVAFNEASLKVWIDMTDKTADGNLALFYDFNEGTGEVAENKGVAGGDYNLKLGRSAFGDTDIPVSSDGECTLDSTTDALTLPTWSVRNQDVPTRPVLTATSSAVNVVEKMENTFSLEGFSTTGSRIVSQIITPPKYASTSNTTGTSFNWMYEPAAHIPSNLTVDELKFVVVDPDFPSEPSEVATMTFNIIAKDDQPTSSGPSTKTLGEDTSISVLDFVSFEDTDTPDSSVIVAIESLPSHGTLTAKYSDGTIEVLSKGMNRRLPLIFDDETPPIITQFASTLVSVSSYWGATLPDGDKPLCAGDDYNSSCAFAPWGAHQILGEGDCDESAYGDCSKAYCPRTKTAEPGTVVDGKGDLFPFRYEGWNAHESLVEDGFSEFIEVGFETKVYPMGIEVGEPRGAGSIVKVEGRSDTGEVATLWRGNANVKKDSKQTMYREIGLFRPSKVCSPRFPVEAIRVMLDTSTVSDWNELDYVKLVGSTKHPQGVLRSGLVDLVYEPDGNYFGEDTFEVMATDCAFAIESFSESAVKTLVVNPDLGDQVELLTEEIALDAGGGFCGHIVAVDVDHVPARNDTVRFTVDDSVIRDEKFTLTEEGLLCADVGTFEEDWSGEFAFTACGSMDMCLTGSISVKVEGRASNKSWILALSVTCVTFGLVASAAAAYLNRSRKNMVKAVSELKSMHVKDMSIHVKDMQRISNLQTKLTLLQQYEDAEKELIEKDILTFRKDLKSHRTKNDSQGGGMDHDGNDGTTGGGEMRDLDNLDKFLIAAKEIMPVKQIGKGSFGEVFMARYRGQEVAVKTMSNIDVDNLERFRSEILLMTDLRHPNVVYMVGCCWESALMALVLEFCEMGSAGDNLKPGCDLSWDSPLFKWAKDTMLGINYLHQVSFFDVGKGETVKHVMHRDVKPDNCLVTETFGIKVSDFGEARAINNDEGTMTMVGTPFYVAPEIVRGEQYGTAADVYSYAMTLLAFGIKGRVKLREYLKSSFKKAMAERAKSAKLPDVLAAVMERTVSTSLSRRSDADEDRPISDNLIAHQIINKEWRPLTIEADLQIPQTVAQLIETCWQNDPDSRPTSKEALEYLTNDAMKEIMGVNTDTGSRHLPFLARCDHRRVSPHLPHDSLQIVLISCVFYSCAVGGQEGLVKSVRRGYWVDAVGLAVEHPYPLVLEGVDGKGREGGGEAVGCDEGGRETTGSGELDGEDGTLGETEEVDGSGREVQGVEGVG</sequence>
<feature type="compositionally biased region" description="Pro residues" evidence="4">
    <location>
        <begin position="56"/>
        <end position="66"/>
    </location>
</feature>